<feature type="domain" description="Helicase C-terminal" evidence="9">
    <location>
        <begin position="359"/>
        <end position="525"/>
    </location>
</feature>
<dbReference type="SUPFAM" id="SSF52980">
    <property type="entry name" value="Restriction endonuclease-like"/>
    <property type="match status" value="1"/>
</dbReference>
<dbReference type="Gene3D" id="3.40.50.300">
    <property type="entry name" value="P-loop containing nucleotide triphosphate hydrolases"/>
    <property type="match status" value="2"/>
</dbReference>
<keyword evidence="4 10" id="KW-0347">Helicase</keyword>
<evidence type="ECO:0000259" key="8">
    <source>
        <dbReference type="PROSITE" id="PS51192"/>
    </source>
</evidence>
<dbReference type="Gene3D" id="1.20.1320.20">
    <property type="entry name" value="hef helicase domain"/>
    <property type="match status" value="1"/>
</dbReference>
<keyword evidence="6" id="KW-0238">DNA-binding</keyword>
<keyword evidence="2" id="KW-0227">DNA damage</keyword>
<evidence type="ECO:0000256" key="5">
    <source>
        <dbReference type="ARBA" id="ARBA00022840"/>
    </source>
</evidence>
<keyword evidence="5" id="KW-0067">ATP-binding</keyword>
<dbReference type="CDD" id="cd20075">
    <property type="entry name" value="XPF_nuclease_XPF_arch"/>
    <property type="match status" value="1"/>
</dbReference>
<dbReference type="NCBIfam" id="NF010337">
    <property type="entry name" value="PRK13766.1"/>
    <property type="match status" value="1"/>
</dbReference>
<evidence type="ECO:0000256" key="4">
    <source>
        <dbReference type="ARBA" id="ARBA00022806"/>
    </source>
</evidence>
<dbReference type="InterPro" id="IPR011335">
    <property type="entry name" value="Restrct_endonuc-II-like"/>
</dbReference>
<evidence type="ECO:0000256" key="7">
    <source>
        <dbReference type="ARBA" id="ARBA00023204"/>
    </source>
</evidence>
<dbReference type="SMART" id="SM00490">
    <property type="entry name" value="HELICc"/>
    <property type="match status" value="1"/>
</dbReference>
<evidence type="ECO:0000313" key="11">
    <source>
        <dbReference type="Proteomes" id="UP000722459"/>
    </source>
</evidence>
<dbReference type="PROSITE" id="PS51192">
    <property type="entry name" value="HELICASE_ATP_BIND_1"/>
    <property type="match status" value="1"/>
</dbReference>
<comment type="caution">
    <text evidence="10">The sequence shown here is derived from an EMBL/GenBank/DDBJ whole genome shotgun (WGS) entry which is preliminary data.</text>
</comment>
<dbReference type="InterPro" id="IPR001650">
    <property type="entry name" value="Helicase_C-like"/>
</dbReference>
<feature type="domain" description="Helicase ATP-binding" evidence="8">
    <location>
        <begin position="24"/>
        <end position="192"/>
    </location>
</feature>
<dbReference type="InterPro" id="IPR006166">
    <property type="entry name" value="ERCC4_domain"/>
</dbReference>
<dbReference type="InterPro" id="IPR014001">
    <property type="entry name" value="Helicase_ATP-bd"/>
</dbReference>
<dbReference type="PANTHER" id="PTHR14025">
    <property type="entry name" value="FANCONI ANEMIA GROUP M FANCM FAMILY MEMBER"/>
    <property type="match status" value="1"/>
</dbReference>
<evidence type="ECO:0000256" key="2">
    <source>
        <dbReference type="ARBA" id="ARBA00022763"/>
    </source>
</evidence>
<proteinExistence type="predicted"/>
<protein>
    <submittedName>
        <fullName evidence="10">DEAD/DEAH box helicase</fullName>
    </submittedName>
</protein>
<evidence type="ECO:0000256" key="1">
    <source>
        <dbReference type="ARBA" id="ARBA00022741"/>
    </source>
</evidence>
<gene>
    <name evidence="10" type="ORF">HON47_04890</name>
</gene>
<dbReference type="InterPro" id="IPR041755">
    <property type="entry name" value="Hef_ID"/>
</dbReference>
<name>A0A8T5GH96_9ARCH</name>
<dbReference type="Proteomes" id="UP000722459">
    <property type="component" value="Unassembled WGS sequence"/>
</dbReference>
<dbReference type="AlphaFoldDB" id="A0A8T5GH96"/>
<dbReference type="Pfam" id="PF00270">
    <property type="entry name" value="DEAD"/>
    <property type="match status" value="1"/>
</dbReference>
<dbReference type="SUPFAM" id="SSF52540">
    <property type="entry name" value="P-loop containing nucleoside triphosphate hydrolases"/>
    <property type="match status" value="1"/>
</dbReference>
<dbReference type="InterPro" id="IPR010994">
    <property type="entry name" value="RuvA_2-like"/>
</dbReference>
<accession>A0A8T5GH96</accession>
<evidence type="ECO:0000256" key="3">
    <source>
        <dbReference type="ARBA" id="ARBA00022801"/>
    </source>
</evidence>
<dbReference type="GO" id="GO:0005524">
    <property type="term" value="F:ATP binding"/>
    <property type="evidence" value="ECO:0007669"/>
    <property type="project" value="UniProtKB-KW"/>
</dbReference>
<keyword evidence="7" id="KW-0234">DNA repair</keyword>
<dbReference type="PROSITE" id="PS51194">
    <property type="entry name" value="HELICASE_CTER"/>
    <property type="match status" value="1"/>
</dbReference>
<dbReference type="GO" id="GO:0003677">
    <property type="term" value="F:DNA binding"/>
    <property type="evidence" value="ECO:0007669"/>
    <property type="project" value="UniProtKB-KW"/>
</dbReference>
<dbReference type="Gene3D" id="3.40.50.10130">
    <property type="match status" value="1"/>
</dbReference>
<dbReference type="InterPro" id="IPR011545">
    <property type="entry name" value="DEAD/DEAH_box_helicase_dom"/>
</dbReference>
<dbReference type="PANTHER" id="PTHR14025:SF20">
    <property type="entry name" value="FANCONI ANEMIA GROUP M PROTEIN"/>
    <property type="match status" value="1"/>
</dbReference>
<dbReference type="SMART" id="SM00891">
    <property type="entry name" value="ERCC4"/>
    <property type="match status" value="1"/>
</dbReference>
<dbReference type="SMART" id="SM00487">
    <property type="entry name" value="DEXDc"/>
    <property type="match status" value="1"/>
</dbReference>
<dbReference type="Pfam" id="PF00271">
    <property type="entry name" value="Helicase_C"/>
    <property type="match status" value="1"/>
</dbReference>
<dbReference type="GO" id="GO:0004386">
    <property type="term" value="F:helicase activity"/>
    <property type="evidence" value="ECO:0007669"/>
    <property type="project" value="UniProtKB-KW"/>
</dbReference>
<dbReference type="FunFam" id="3.40.50.300:FF:001992">
    <property type="entry name" value="ATP-dependent RNA helicase, putative"/>
    <property type="match status" value="1"/>
</dbReference>
<dbReference type="Gene3D" id="1.10.150.20">
    <property type="entry name" value="5' to 3' exonuclease, C-terminal subdomain"/>
    <property type="match status" value="1"/>
</dbReference>
<dbReference type="GO" id="GO:0016787">
    <property type="term" value="F:hydrolase activity"/>
    <property type="evidence" value="ECO:0007669"/>
    <property type="project" value="UniProtKB-KW"/>
</dbReference>
<keyword evidence="1" id="KW-0547">Nucleotide-binding</keyword>
<dbReference type="GO" id="GO:0140097">
    <property type="term" value="F:catalytic activity, acting on DNA"/>
    <property type="evidence" value="ECO:0007669"/>
    <property type="project" value="UniProtKB-ARBA"/>
</dbReference>
<keyword evidence="3" id="KW-0378">Hydrolase</keyword>
<reference evidence="10" key="1">
    <citation type="journal article" date="2021" name="ISME J.">
        <title>Mercury methylation by metabolically versatile and cosmopolitan marine bacteria.</title>
        <authorList>
            <person name="Lin H."/>
            <person name="Ascher D.B."/>
            <person name="Myung Y."/>
            <person name="Lamborg C.H."/>
            <person name="Hallam S.J."/>
            <person name="Gionfriddo C.M."/>
            <person name="Holt K.E."/>
            <person name="Moreau J.W."/>
        </authorList>
    </citation>
    <scope>NUCLEOTIDE SEQUENCE</scope>
    <source>
        <strain evidence="10">SI075_bin30</strain>
    </source>
</reference>
<evidence type="ECO:0000256" key="6">
    <source>
        <dbReference type="ARBA" id="ARBA00023125"/>
    </source>
</evidence>
<dbReference type="InterPro" id="IPR027417">
    <property type="entry name" value="P-loop_NTPase"/>
</dbReference>
<organism evidence="10 11">
    <name type="scientific">Candidatus Iainarchaeum sp</name>
    <dbReference type="NCBI Taxonomy" id="3101447"/>
    <lineage>
        <taxon>Archaea</taxon>
        <taxon>Candidatus Iainarchaeota</taxon>
        <taxon>Candidatus Iainarchaeia</taxon>
        <taxon>Candidatus Iainarchaeales</taxon>
        <taxon>Candidatus Iainarchaeaceae</taxon>
        <taxon>Candidatus Iainarchaeum</taxon>
    </lineage>
</organism>
<evidence type="ECO:0000259" key="9">
    <source>
        <dbReference type="PROSITE" id="PS51194"/>
    </source>
</evidence>
<sequence>MSHIKHDLVKMNSVEARLYQEVLVARVIEKGNSLVVAPTALGKTIVAVLLAAHKLKENQNSKILFLAPTKPLVVQHEKSFKKFLKIDEDKIVSITGTTKPKERKQIYQDATIINATPQTIENDILNGRLNLKKFELVIFDEAHRAVGDYAYVFINLQLQKQNKNSLVVALTASPGSEEEKIQDVCRNLSIKNIEIKNSEDKDVKPYVNEIEVTWVKVELPENFKKIKELMEKFQKQQLIFLKQMHIAKTENKRYYNRIRILEMQRTIHARLNSGGNAHPALYSCASKCAALLKIAHAEELIETQGVGALNNYWNKILEDAAKGKSKASQAIVADAGIKNSIELTRKLFENNIQHPKYKELKKIIKKQLTEKPKSKILVFNHYRDSIKEVVAFLKTEKKIKVSRFIGQATKGTEKGMSQKKQQEVLDELREGKHNVLVSSSVAEEGLDIPSVELVVFFEPVPSEIRTIQRRGRTGRFSKGKTIILMTKGTRDESFYFTAKRKEEKMKSTLAKMKGTNILPEQQTLGSFTKEKSDEIIIFVDSREQASNVTKELFEKDCKIIMKQLTIGDYVLSKDVCVERKSVEDFLSSMLDGRLFSQLVDLRENYDKPLMIIEGNMQDLYTLRNIHKNSITGALTSIALDYNVPILNTKNIKETADYLYVIAKREQIGKEKAIALRVGRKGLTINEQQRFVVEGLPLVGPNLARNLLQEFGSIKKIVNADEKKLTKIENLGKVKARKIQKLMNAKFVDERDKIMEN</sequence>
<dbReference type="SUPFAM" id="SSF47781">
    <property type="entry name" value="RuvA domain 2-like"/>
    <property type="match status" value="1"/>
</dbReference>
<dbReference type="EMBL" id="JABJNZ010000062">
    <property type="protein sequence ID" value="MBT4870886.1"/>
    <property type="molecule type" value="Genomic_DNA"/>
</dbReference>
<dbReference type="GO" id="GO:0004518">
    <property type="term" value="F:nuclease activity"/>
    <property type="evidence" value="ECO:0007669"/>
    <property type="project" value="InterPro"/>
</dbReference>
<dbReference type="Pfam" id="PF21210">
    <property type="entry name" value="RNA_helicase_helical"/>
    <property type="match status" value="1"/>
</dbReference>
<evidence type="ECO:0000313" key="10">
    <source>
        <dbReference type="EMBL" id="MBT4870886.1"/>
    </source>
</evidence>
<dbReference type="Pfam" id="PF02732">
    <property type="entry name" value="ERCC4"/>
    <property type="match status" value="1"/>
</dbReference>
<dbReference type="Pfam" id="PF14520">
    <property type="entry name" value="HHH_5"/>
    <property type="match status" value="1"/>
</dbReference>
<dbReference type="GO" id="GO:0006281">
    <property type="term" value="P:DNA repair"/>
    <property type="evidence" value="ECO:0007669"/>
    <property type="project" value="UniProtKB-KW"/>
</dbReference>